<comment type="subcellular location">
    <subcellularLocation>
        <location evidence="3">Mitochondrion</location>
    </subcellularLocation>
</comment>
<keyword evidence="1 3" id="KW-0547">Nucleotide-binding</keyword>
<evidence type="ECO:0000313" key="6">
    <source>
        <dbReference type="Proteomes" id="UP000625711"/>
    </source>
</evidence>
<name>A0A834IS80_RHYFE</name>
<dbReference type="GO" id="GO:0005739">
    <property type="term" value="C:mitochondrion"/>
    <property type="evidence" value="ECO:0007669"/>
    <property type="project" value="UniProtKB-SubCell"/>
</dbReference>
<comment type="function">
    <text evidence="3">Allows the formation of correctly charged Gln-tRNA(Gln) through the transamidation of misacylated Glu-tRNA(Gln) in the mitochondria. The reaction takes place in the presence of glutamine and ATP through an activated gamma-phospho-Glu-tRNA(Gln).</text>
</comment>
<dbReference type="PANTHER" id="PTHR15004:SF0">
    <property type="entry name" value="GLUTAMYL-TRNA(GLN) AMIDOTRANSFERASE SUBUNIT C, MITOCHONDRIAL"/>
    <property type="match status" value="1"/>
</dbReference>
<dbReference type="AlphaFoldDB" id="A0A834IS80"/>
<dbReference type="SUPFAM" id="SSF52954">
    <property type="entry name" value="Class II aaRS ABD-related"/>
    <property type="match status" value="1"/>
</dbReference>
<dbReference type="GO" id="GO:0005524">
    <property type="term" value="F:ATP binding"/>
    <property type="evidence" value="ECO:0007669"/>
    <property type="project" value="UniProtKB-KW"/>
</dbReference>
<evidence type="ECO:0000313" key="5">
    <source>
        <dbReference type="EMBL" id="KAF7286112.1"/>
    </source>
</evidence>
<keyword evidence="2 3" id="KW-0496">Mitochondrion</keyword>
<keyword evidence="3" id="KW-0067">ATP-binding</keyword>
<dbReference type="GO" id="GO:0032543">
    <property type="term" value="P:mitochondrial translation"/>
    <property type="evidence" value="ECO:0007669"/>
    <property type="project" value="UniProtKB-UniRule"/>
</dbReference>
<dbReference type="GO" id="GO:0006450">
    <property type="term" value="P:regulation of translational fidelity"/>
    <property type="evidence" value="ECO:0007669"/>
    <property type="project" value="InterPro"/>
</dbReference>
<dbReference type="PANTHER" id="PTHR15004">
    <property type="entry name" value="GLUTAMYL-TRNA(GLN) AMIDOTRANSFERASE SUBUNIT C, MITOCHONDRIAL"/>
    <property type="match status" value="1"/>
</dbReference>
<dbReference type="InterPro" id="IPR036113">
    <property type="entry name" value="Asp/Glu-ADT_sf_sub_c"/>
</dbReference>
<dbReference type="EC" id="6.3.5.-" evidence="3"/>
<dbReference type="Pfam" id="PF03129">
    <property type="entry name" value="HGTP_anticodon"/>
    <property type="match status" value="1"/>
</dbReference>
<evidence type="ECO:0000259" key="4">
    <source>
        <dbReference type="Pfam" id="PF03129"/>
    </source>
</evidence>
<dbReference type="SUPFAM" id="SSF55681">
    <property type="entry name" value="Class II aaRS and biotin synthetases"/>
    <property type="match status" value="1"/>
</dbReference>
<comment type="subunit">
    <text evidence="3">Subunit of the heterotrimeric GatCAB amidotransferase (AdT) complex, composed of A, B and C subunits.</text>
</comment>
<sequence length="461" mass="53128">MSASAGSVLSLFELTLSQGILYYFNIINDTCNESWKNRSKLPERTTIDADTIALLERLSLVDCANKLGIATLEAAIEFADQIHQVDTVGVEPLITVLEDFHLILREDQVVQDCTKVETLSNASITEEDYFVAPPEKQGFIRKNLRREWFNNIVINSEICMFLDEDLSATFSFANNFCDNTLPFGLAQEFPLYDMNQQAGINYNVLNEALEFDRFFLPKDKICLNSTIFLPANDSLPFFHKWQKQRRMWWRKFSPNPGRYSLTDIKIDNKSFQSVDIVAKYSWGNQIVERLYISPNCDNADEVQHQFKKHNKTIEACKVVSEVSLNSLFLNTICDAYEESEYKGNSRTFFRFHRKLAPYRISLTLAASSPETKDELNDLALYLTKQLRANNVSTLYLFNRTCSASKDSWVQFDELGIPYNVALDENTLKNGVIFLRSRDTTLKEEVHVSELISYVNQLFKNY</sequence>
<evidence type="ECO:0000256" key="1">
    <source>
        <dbReference type="ARBA" id="ARBA00022741"/>
    </source>
</evidence>
<dbReference type="InterPro" id="IPR045864">
    <property type="entry name" value="aa-tRNA-synth_II/BPL/LPL"/>
</dbReference>
<dbReference type="InterPro" id="IPR004154">
    <property type="entry name" value="Anticodon-bd"/>
</dbReference>
<dbReference type="InterPro" id="IPR003837">
    <property type="entry name" value="GatC"/>
</dbReference>
<gene>
    <name evidence="5" type="ORF">GWI33_007759</name>
</gene>
<dbReference type="Proteomes" id="UP000625711">
    <property type="component" value="Unassembled WGS sequence"/>
</dbReference>
<dbReference type="GO" id="GO:0050567">
    <property type="term" value="F:glutaminyl-tRNA synthase (glutamine-hydrolyzing) activity"/>
    <property type="evidence" value="ECO:0007669"/>
    <property type="project" value="UniProtKB-UniRule"/>
</dbReference>
<dbReference type="Gene3D" id="3.30.930.10">
    <property type="entry name" value="Bira Bifunctional Protein, Domain 2"/>
    <property type="match status" value="1"/>
</dbReference>
<accession>A0A834IS80</accession>
<dbReference type="SUPFAM" id="SSF141000">
    <property type="entry name" value="Glu-tRNAGln amidotransferase C subunit"/>
    <property type="match status" value="1"/>
</dbReference>
<protein>
    <recommendedName>
        <fullName evidence="3">Glutamyl-tRNA(Gln) amidotransferase subunit C, mitochondrial</fullName>
        <shortName evidence="3">Glu-AdT subunit C</shortName>
        <ecNumber evidence="3">6.3.5.-</ecNumber>
    </recommendedName>
</protein>
<comment type="caution">
    <text evidence="5">The sequence shown here is derived from an EMBL/GenBank/DDBJ whole genome shotgun (WGS) entry which is preliminary data.</text>
</comment>
<dbReference type="HAMAP" id="MF_00122">
    <property type="entry name" value="GatC"/>
    <property type="match status" value="1"/>
</dbReference>
<keyword evidence="6" id="KW-1185">Reference proteome</keyword>
<reference evidence="5" key="1">
    <citation type="submission" date="2020-08" db="EMBL/GenBank/DDBJ databases">
        <title>Genome sequencing and assembly of the red palm weevil Rhynchophorus ferrugineus.</title>
        <authorList>
            <person name="Dias G.B."/>
            <person name="Bergman C.M."/>
            <person name="Manee M."/>
        </authorList>
    </citation>
    <scope>NUCLEOTIDE SEQUENCE</scope>
    <source>
        <strain evidence="5">AA-2017</strain>
        <tissue evidence="5">Whole larva</tissue>
    </source>
</reference>
<proteinExistence type="inferred from homology"/>
<dbReference type="Pfam" id="PF02686">
    <property type="entry name" value="GatC"/>
    <property type="match status" value="1"/>
</dbReference>
<dbReference type="InterPro" id="IPR036621">
    <property type="entry name" value="Anticodon-bd_dom_sf"/>
</dbReference>
<dbReference type="OrthoDB" id="5394539at2759"/>
<feature type="domain" description="Anticodon-binding" evidence="4">
    <location>
        <begin position="372"/>
        <end position="456"/>
    </location>
</feature>
<keyword evidence="3" id="KW-0436">Ligase</keyword>
<comment type="catalytic activity">
    <reaction evidence="3">
        <text>L-glutamyl-tRNA(Gln) + L-glutamine + ATP + H2O = L-glutaminyl-tRNA(Gln) + L-glutamate + ADP + phosphate + H(+)</text>
        <dbReference type="Rhea" id="RHEA:17521"/>
        <dbReference type="Rhea" id="RHEA-COMP:9681"/>
        <dbReference type="Rhea" id="RHEA-COMP:9684"/>
        <dbReference type="ChEBI" id="CHEBI:15377"/>
        <dbReference type="ChEBI" id="CHEBI:15378"/>
        <dbReference type="ChEBI" id="CHEBI:29985"/>
        <dbReference type="ChEBI" id="CHEBI:30616"/>
        <dbReference type="ChEBI" id="CHEBI:43474"/>
        <dbReference type="ChEBI" id="CHEBI:58359"/>
        <dbReference type="ChEBI" id="CHEBI:78520"/>
        <dbReference type="ChEBI" id="CHEBI:78521"/>
        <dbReference type="ChEBI" id="CHEBI:456216"/>
    </reaction>
</comment>
<dbReference type="EMBL" id="JAACXV010000037">
    <property type="protein sequence ID" value="KAF7286112.1"/>
    <property type="molecule type" value="Genomic_DNA"/>
</dbReference>
<dbReference type="GO" id="GO:0070681">
    <property type="term" value="P:glutaminyl-tRNAGln biosynthesis via transamidation"/>
    <property type="evidence" value="ECO:0007669"/>
    <property type="project" value="UniProtKB-UniRule"/>
</dbReference>
<evidence type="ECO:0000256" key="3">
    <source>
        <dbReference type="HAMAP-Rule" id="MF_03149"/>
    </source>
</evidence>
<dbReference type="GO" id="GO:0030956">
    <property type="term" value="C:glutamyl-tRNA(Gln) amidotransferase complex"/>
    <property type="evidence" value="ECO:0007669"/>
    <property type="project" value="UniProtKB-UniRule"/>
</dbReference>
<organism evidence="5 6">
    <name type="scientific">Rhynchophorus ferrugineus</name>
    <name type="common">Red palm weevil</name>
    <name type="synonym">Curculio ferrugineus</name>
    <dbReference type="NCBI Taxonomy" id="354439"/>
    <lineage>
        <taxon>Eukaryota</taxon>
        <taxon>Metazoa</taxon>
        <taxon>Ecdysozoa</taxon>
        <taxon>Arthropoda</taxon>
        <taxon>Hexapoda</taxon>
        <taxon>Insecta</taxon>
        <taxon>Pterygota</taxon>
        <taxon>Neoptera</taxon>
        <taxon>Endopterygota</taxon>
        <taxon>Coleoptera</taxon>
        <taxon>Polyphaga</taxon>
        <taxon>Cucujiformia</taxon>
        <taxon>Curculionidae</taxon>
        <taxon>Dryophthorinae</taxon>
        <taxon>Rhynchophorus</taxon>
    </lineage>
</organism>
<comment type="similarity">
    <text evidence="3">Belongs to the GatC family.</text>
</comment>
<keyword evidence="3" id="KW-0648">Protein biosynthesis</keyword>
<evidence type="ECO:0000256" key="2">
    <source>
        <dbReference type="ARBA" id="ARBA00023128"/>
    </source>
</evidence>
<dbReference type="Gene3D" id="3.40.50.800">
    <property type="entry name" value="Anticodon-binding domain"/>
    <property type="match status" value="1"/>
</dbReference>